<keyword evidence="6" id="KW-1185">Reference proteome</keyword>
<dbReference type="PROSITE" id="PS50949">
    <property type="entry name" value="HTH_GNTR"/>
    <property type="match status" value="1"/>
</dbReference>
<dbReference type="InterPro" id="IPR036390">
    <property type="entry name" value="WH_DNA-bd_sf"/>
</dbReference>
<evidence type="ECO:0000256" key="2">
    <source>
        <dbReference type="ARBA" id="ARBA00023125"/>
    </source>
</evidence>
<dbReference type="PANTHER" id="PTHR43537">
    <property type="entry name" value="TRANSCRIPTIONAL REGULATOR, GNTR FAMILY"/>
    <property type="match status" value="1"/>
</dbReference>
<dbReference type="SUPFAM" id="SSF48008">
    <property type="entry name" value="GntR ligand-binding domain-like"/>
    <property type="match status" value="1"/>
</dbReference>
<evidence type="ECO:0000256" key="3">
    <source>
        <dbReference type="ARBA" id="ARBA00023163"/>
    </source>
</evidence>
<organism evidence="5 6">
    <name type="scientific">Microbaculum marinisediminis</name>
    <dbReference type="NCBI Taxonomy" id="2931392"/>
    <lineage>
        <taxon>Bacteria</taxon>
        <taxon>Pseudomonadati</taxon>
        <taxon>Pseudomonadota</taxon>
        <taxon>Alphaproteobacteria</taxon>
        <taxon>Hyphomicrobiales</taxon>
        <taxon>Tepidamorphaceae</taxon>
        <taxon>Microbaculum</taxon>
    </lineage>
</organism>
<evidence type="ECO:0000313" key="6">
    <source>
        <dbReference type="Proteomes" id="UP001320898"/>
    </source>
</evidence>
<feature type="domain" description="HTH gntR-type" evidence="4">
    <location>
        <begin position="23"/>
        <end position="90"/>
    </location>
</feature>
<evidence type="ECO:0000256" key="1">
    <source>
        <dbReference type="ARBA" id="ARBA00023015"/>
    </source>
</evidence>
<dbReference type="GO" id="GO:0003700">
    <property type="term" value="F:DNA-binding transcription factor activity"/>
    <property type="evidence" value="ECO:0007669"/>
    <property type="project" value="InterPro"/>
</dbReference>
<dbReference type="Pfam" id="PF00392">
    <property type="entry name" value="GntR"/>
    <property type="match status" value="1"/>
</dbReference>
<dbReference type="EMBL" id="JALIDZ010000007">
    <property type="protein sequence ID" value="MCT8973378.1"/>
    <property type="molecule type" value="Genomic_DNA"/>
</dbReference>
<evidence type="ECO:0000313" key="5">
    <source>
        <dbReference type="EMBL" id="MCT8973378.1"/>
    </source>
</evidence>
<dbReference type="Proteomes" id="UP001320898">
    <property type="component" value="Unassembled WGS sequence"/>
</dbReference>
<comment type="caution">
    <text evidence="5">The sequence shown here is derived from an EMBL/GenBank/DDBJ whole genome shotgun (WGS) entry which is preliminary data.</text>
</comment>
<dbReference type="SUPFAM" id="SSF46785">
    <property type="entry name" value="Winged helix' DNA-binding domain"/>
    <property type="match status" value="1"/>
</dbReference>
<dbReference type="Pfam" id="PF07729">
    <property type="entry name" value="FCD"/>
    <property type="match status" value="1"/>
</dbReference>
<dbReference type="SMART" id="SM00895">
    <property type="entry name" value="FCD"/>
    <property type="match status" value="1"/>
</dbReference>
<dbReference type="Gene3D" id="1.10.10.10">
    <property type="entry name" value="Winged helix-like DNA-binding domain superfamily/Winged helix DNA-binding domain"/>
    <property type="match status" value="1"/>
</dbReference>
<keyword evidence="3" id="KW-0804">Transcription</keyword>
<sequence>MLENQEHSGNSFVQKAARGTGAPHRAEGIYNKICADLQKGIYAPGDKLVLRELAAEFGVSLTPVRDALNRLVGERVLEMRPNRTIAVPIPLAAEVREVRRIRMEIEGFAAAEAASRISVDELEQVELACDRYVAARKSGDAVVTLEANRVFHFSVYAAARMPFLLEIINGFWLRNGPLQHLLLQSGTPRFDRSDTLHRAVLDALRDRDEVAARKGVSDDIDYPTNDIIMALAELRESQGR</sequence>
<dbReference type="InterPro" id="IPR036388">
    <property type="entry name" value="WH-like_DNA-bd_sf"/>
</dbReference>
<dbReference type="SMART" id="SM00345">
    <property type="entry name" value="HTH_GNTR"/>
    <property type="match status" value="1"/>
</dbReference>
<dbReference type="CDD" id="cd07377">
    <property type="entry name" value="WHTH_GntR"/>
    <property type="match status" value="1"/>
</dbReference>
<gene>
    <name evidence="5" type="ORF">MUB46_16070</name>
</gene>
<dbReference type="InterPro" id="IPR008920">
    <property type="entry name" value="TF_FadR/GntR_C"/>
</dbReference>
<evidence type="ECO:0000259" key="4">
    <source>
        <dbReference type="PROSITE" id="PS50949"/>
    </source>
</evidence>
<accession>A0AAW5R3Z3</accession>
<dbReference type="AlphaFoldDB" id="A0AAW5R3Z3"/>
<reference evidence="5 6" key="1">
    <citation type="submission" date="2022-04" db="EMBL/GenBank/DDBJ databases">
        <authorList>
            <person name="Ye Y.-Q."/>
            <person name="Du Z.-J."/>
        </authorList>
    </citation>
    <scope>NUCLEOTIDE SEQUENCE [LARGE SCALE GENOMIC DNA]</scope>
    <source>
        <strain evidence="5 6">A6E488</strain>
    </source>
</reference>
<dbReference type="PANTHER" id="PTHR43537:SF39">
    <property type="entry name" value="HTH-TYPE TRANSCRIPTIONAL REGULATOR MCBR"/>
    <property type="match status" value="1"/>
</dbReference>
<keyword evidence="2" id="KW-0238">DNA-binding</keyword>
<dbReference type="Gene3D" id="1.20.120.530">
    <property type="entry name" value="GntR ligand-binding domain-like"/>
    <property type="match status" value="1"/>
</dbReference>
<protein>
    <submittedName>
        <fullName evidence="5">GntR family transcriptional regulator</fullName>
    </submittedName>
</protein>
<keyword evidence="1" id="KW-0805">Transcription regulation</keyword>
<dbReference type="GO" id="GO:0003677">
    <property type="term" value="F:DNA binding"/>
    <property type="evidence" value="ECO:0007669"/>
    <property type="project" value="UniProtKB-KW"/>
</dbReference>
<dbReference type="InterPro" id="IPR000524">
    <property type="entry name" value="Tscrpt_reg_HTH_GntR"/>
</dbReference>
<dbReference type="RefSeq" id="WP_261616950.1">
    <property type="nucleotide sequence ID" value="NZ_JALIDZ010000007.1"/>
</dbReference>
<name>A0AAW5R3Z3_9HYPH</name>
<proteinExistence type="predicted"/>
<dbReference type="InterPro" id="IPR011711">
    <property type="entry name" value="GntR_C"/>
</dbReference>